<dbReference type="InterPro" id="IPR045126">
    <property type="entry name" value="TRAPPC10/Trs130"/>
</dbReference>
<dbReference type="CTD" id="41833"/>
<dbReference type="Pfam" id="PF23604">
    <property type="entry name" value="Ig_TRAPPC10"/>
    <property type="match status" value="1"/>
</dbReference>
<evidence type="ECO:0000313" key="9">
    <source>
        <dbReference type="Proteomes" id="UP000007801"/>
    </source>
</evidence>
<feature type="domain" description="Trafficking protein particle complex subunit 11" evidence="4">
    <location>
        <begin position="457"/>
        <end position="541"/>
    </location>
</feature>
<reference evidence="8 9" key="1">
    <citation type="journal article" date="2007" name="Nature">
        <title>Evolution of genes and genomes on the Drosophila phylogeny.</title>
        <authorList>
            <consortium name="Drosophila 12 Genomes Consortium"/>
            <person name="Clark A.G."/>
            <person name="Eisen M.B."/>
            <person name="Smith D.R."/>
            <person name="Bergman C.M."/>
            <person name="Oliver B."/>
            <person name="Markow T.A."/>
            <person name="Kaufman T.C."/>
            <person name="Kellis M."/>
            <person name="Gelbart W."/>
            <person name="Iyer V.N."/>
            <person name="Pollard D.A."/>
            <person name="Sackton T.B."/>
            <person name="Larracuente A.M."/>
            <person name="Singh N.D."/>
            <person name="Abad J.P."/>
            <person name="Abt D.N."/>
            <person name="Adryan B."/>
            <person name="Aguade M."/>
            <person name="Akashi H."/>
            <person name="Anderson W.W."/>
            <person name="Aquadro C.F."/>
            <person name="Ardell D.H."/>
            <person name="Arguello R."/>
            <person name="Artieri C.G."/>
            <person name="Barbash D.A."/>
            <person name="Barker D."/>
            <person name="Barsanti P."/>
            <person name="Batterham P."/>
            <person name="Batzoglou S."/>
            <person name="Begun D."/>
            <person name="Bhutkar A."/>
            <person name="Blanco E."/>
            <person name="Bosak S.A."/>
            <person name="Bradley R.K."/>
            <person name="Brand A.D."/>
            <person name="Brent M.R."/>
            <person name="Brooks A.N."/>
            <person name="Brown R.H."/>
            <person name="Butlin R.K."/>
            <person name="Caggese C."/>
            <person name="Calvi B.R."/>
            <person name="Bernardo de Carvalho A."/>
            <person name="Caspi A."/>
            <person name="Castrezana S."/>
            <person name="Celniker S.E."/>
            <person name="Chang J.L."/>
            <person name="Chapple C."/>
            <person name="Chatterji S."/>
            <person name="Chinwalla A."/>
            <person name="Civetta A."/>
            <person name="Clifton S.W."/>
            <person name="Comeron J.M."/>
            <person name="Costello J.C."/>
            <person name="Coyne J.A."/>
            <person name="Daub J."/>
            <person name="David R.G."/>
            <person name="Delcher A.L."/>
            <person name="Delehaunty K."/>
            <person name="Do C.B."/>
            <person name="Ebling H."/>
            <person name="Edwards K."/>
            <person name="Eickbush T."/>
            <person name="Evans J.D."/>
            <person name="Filipski A."/>
            <person name="Findeiss S."/>
            <person name="Freyhult E."/>
            <person name="Fulton L."/>
            <person name="Fulton R."/>
            <person name="Garcia A.C."/>
            <person name="Gardiner A."/>
            <person name="Garfield D.A."/>
            <person name="Garvin B.E."/>
            <person name="Gibson G."/>
            <person name="Gilbert D."/>
            <person name="Gnerre S."/>
            <person name="Godfrey J."/>
            <person name="Good R."/>
            <person name="Gotea V."/>
            <person name="Gravely B."/>
            <person name="Greenberg A.J."/>
            <person name="Griffiths-Jones S."/>
            <person name="Gross S."/>
            <person name="Guigo R."/>
            <person name="Gustafson E.A."/>
            <person name="Haerty W."/>
            <person name="Hahn M.W."/>
            <person name="Halligan D.L."/>
            <person name="Halpern A.L."/>
            <person name="Halter G.M."/>
            <person name="Han M.V."/>
            <person name="Heger A."/>
            <person name="Hillier L."/>
            <person name="Hinrichs A.S."/>
            <person name="Holmes I."/>
            <person name="Hoskins R.A."/>
            <person name="Hubisz M.J."/>
            <person name="Hultmark D."/>
            <person name="Huntley M.A."/>
            <person name="Jaffe D.B."/>
            <person name="Jagadeeshan S."/>
            <person name="Jeck W.R."/>
            <person name="Johnson J."/>
            <person name="Jones C.D."/>
            <person name="Jordan W.C."/>
            <person name="Karpen G.H."/>
            <person name="Kataoka E."/>
            <person name="Keightley P.D."/>
            <person name="Kheradpour P."/>
            <person name="Kirkness E.F."/>
            <person name="Koerich L.B."/>
            <person name="Kristiansen K."/>
            <person name="Kudrna D."/>
            <person name="Kulathinal R.J."/>
            <person name="Kumar S."/>
            <person name="Kwok R."/>
            <person name="Lander E."/>
            <person name="Langley C.H."/>
            <person name="Lapoint R."/>
            <person name="Lazzaro B.P."/>
            <person name="Lee S.J."/>
            <person name="Levesque L."/>
            <person name="Li R."/>
            <person name="Lin C.F."/>
            <person name="Lin M.F."/>
            <person name="Lindblad-Toh K."/>
            <person name="Llopart A."/>
            <person name="Long M."/>
            <person name="Low L."/>
            <person name="Lozovsky E."/>
            <person name="Lu J."/>
            <person name="Luo M."/>
            <person name="Machado C.A."/>
            <person name="Makalowski W."/>
            <person name="Marzo M."/>
            <person name="Matsuda M."/>
            <person name="Matzkin L."/>
            <person name="McAllister B."/>
            <person name="McBride C.S."/>
            <person name="McKernan B."/>
            <person name="McKernan K."/>
            <person name="Mendez-Lago M."/>
            <person name="Minx P."/>
            <person name="Mollenhauer M.U."/>
            <person name="Montooth K."/>
            <person name="Mount S.M."/>
            <person name="Mu X."/>
            <person name="Myers E."/>
            <person name="Negre B."/>
            <person name="Newfeld S."/>
            <person name="Nielsen R."/>
            <person name="Noor M.A."/>
            <person name="O'Grady P."/>
            <person name="Pachter L."/>
            <person name="Papaceit M."/>
            <person name="Parisi M.J."/>
            <person name="Parisi M."/>
            <person name="Parts L."/>
            <person name="Pedersen J.S."/>
            <person name="Pesole G."/>
            <person name="Phillippy A.M."/>
            <person name="Ponting C.P."/>
            <person name="Pop M."/>
            <person name="Porcelli D."/>
            <person name="Powell J.R."/>
            <person name="Prohaska S."/>
            <person name="Pruitt K."/>
            <person name="Puig M."/>
            <person name="Quesneville H."/>
            <person name="Ram K.R."/>
            <person name="Rand D."/>
            <person name="Rasmussen M.D."/>
            <person name="Reed L.K."/>
            <person name="Reenan R."/>
            <person name="Reily A."/>
            <person name="Remington K.A."/>
            <person name="Rieger T.T."/>
            <person name="Ritchie M.G."/>
            <person name="Robin C."/>
            <person name="Rogers Y.H."/>
            <person name="Rohde C."/>
            <person name="Rozas J."/>
            <person name="Rubenfield M.J."/>
            <person name="Ruiz A."/>
            <person name="Russo S."/>
            <person name="Salzberg S.L."/>
            <person name="Sanchez-Gracia A."/>
            <person name="Saranga D.J."/>
            <person name="Sato H."/>
            <person name="Schaeffer S.W."/>
            <person name="Schatz M.C."/>
            <person name="Schlenke T."/>
            <person name="Schwartz R."/>
            <person name="Segarra C."/>
            <person name="Singh R.S."/>
            <person name="Sirot L."/>
            <person name="Sirota M."/>
            <person name="Sisneros N.B."/>
            <person name="Smith C.D."/>
            <person name="Smith T.F."/>
            <person name="Spieth J."/>
            <person name="Stage D.E."/>
            <person name="Stark A."/>
            <person name="Stephan W."/>
            <person name="Strausberg R.L."/>
            <person name="Strempel S."/>
            <person name="Sturgill D."/>
            <person name="Sutton G."/>
            <person name="Sutton G.G."/>
            <person name="Tao W."/>
            <person name="Teichmann S."/>
            <person name="Tobari Y.N."/>
            <person name="Tomimura Y."/>
            <person name="Tsolas J.M."/>
            <person name="Valente V.L."/>
            <person name="Venter E."/>
            <person name="Venter J.C."/>
            <person name="Vicario S."/>
            <person name="Vieira F.G."/>
            <person name="Vilella A.J."/>
            <person name="Villasante A."/>
            <person name="Walenz B."/>
            <person name="Wang J."/>
            <person name="Wasserman M."/>
            <person name="Watts T."/>
            <person name="Wilson D."/>
            <person name="Wilson R.K."/>
            <person name="Wing R.A."/>
            <person name="Wolfner M.F."/>
            <person name="Wong A."/>
            <person name="Wong G.K."/>
            <person name="Wu C.I."/>
            <person name="Wu G."/>
            <person name="Yamamoto D."/>
            <person name="Yang H.P."/>
            <person name="Yang S.P."/>
            <person name="Yorke J.A."/>
            <person name="Yoshida K."/>
            <person name="Zdobnov E."/>
            <person name="Zhang P."/>
            <person name="Zhang Y."/>
            <person name="Zimin A.V."/>
            <person name="Baldwin J."/>
            <person name="Abdouelleil A."/>
            <person name="Abdulkadir J."/>
            <person name="Abebe A."/>
            <person name="Abera B."/>
            <person name="Abreu J."/>
            <person name="Acer S.C."/>
            <person name="Aftuck L."/>
            <person name="Alexander A."/>
            <person name="An P."/>
            <person name="Anderson E."/>
            <person name="Anderson S."/>
            <person name="Arachi H."/>
            <person name="Azer M."/>
            <person name="Bachantsang P."/>
            <person name="Barry A."/>
            <person name="Bayul T."/>
            <person name="Berlin A."/>
            <person name="Bessette D."/>
            <person name="Bloom T."/>
            <person name="Blye J."/>
            <person name="Boguslavskiy L."/>
            <person name="Bonnet C."/>
            <person name="Boukhgalter B."/>
            <person name="Bourzgui I."/>
            <person name="Brown A."/>
            <person name="Cahill P."/>
            <person name="Channer S."/>
            <person name="Cheshatsang Y."/>
            <person name="Chuda L."/>
            <person name="Citroen M."/>
            <person name="Collymore A."/>
            <person name="Cooke P."/>
            <person name="Costello M."/>
            <person name="D'Aco K."/>
            <person name="Daza R."/>
            <person name="De Haan G."/>
            <person name="DeGray S."/>
            <person name="DeMaso C."/>
            <person name="Dhargay N."/>
            <person name="Dooley K."/>
            <person name="Dooley E."/>
            <person name="Doricent M."/>
            <person name="Dorje P."/>
            <person name="Dorjee K."/>
            <person name="Dupes A."/>
            <person name="Elong R."/>
            <person name="Falk J."/>
            <person name="Farina A."/>
            <person name="Faro S."/>
            <person name="Ferguson D."/>
            <person name="Fisher S."/>
            <person name="Foley C.D."/>
            <person name="Franke A."/>
            <person name="Friedrich D."/>
            <person name="Gadbois L."/>
            <person name="Gearin G."/>
            <person name="Gearin C.R."/>
            <person name="Giannoukos G."/>
            <person name="Goode T."/>
            <person name="Graham J."/>
            <person name="Grandbois E."/>
            <person name="Grewal S."/>
            <person name="Gyaltsen K."/>
            <person name="Hafez N."/>
            <person name="Hagos B."/>
            <person name="Hall J."/>
            <person name="Henson C."/>
            <person name="Hollinger A."/>
            <person name="Honan T."/>
            <person name="Huard M.D."/>
            <person name="Hughes L."/>
            <person name="Hurhula B."/>
            <person name="Husby M.E."/>
            <person name="Kamat A."/>
            <person name="Kanga B."/>
            <person name="Kashin S."/>
            <person name="Khazanovich D."/>
            <person name="Kisner P."/>
            <person name="Lance K."/>
            <person name="Lara M."/>
            <person name="Lee W."/>
            <person name="Lennon N."/>
            <person name="Letendre F."/>
            <person name="LeVine R."/>
            <person name="Lipovsky A."/>
            <person name="Liu X."/>
            <person name="Liu J."/>
            <person name="Liu S."/>
            <person name="Lokyitsang T."/>
            <person name="Lokyitsang Y."/>
            <person name="Lubonja R."/>
            <person name="Lui A."/>
            <person name="MacDonald P."/>
            <person name="Magnisalis V."/>
            <person name="Maru K."/>
            <person name="Matthews C."/>
            <person name="McCusker W."/>
            <person name="McDonough S."/>
            <person name="Mehta T."/>
            <person name="Meldrim J."/>
            <person name="Meneus L."/>
            <person name="Mihai O."/>
            <person name="Mihalev A."/>
            <person name="Mihova T."/>
            <person name="Mittelman R."/>
            <person name="Mlenga V."/>
            <person name="Montmayeur A."/>
            <person name="Mulrain L."/>
            <person name="Navidi A."/>
            <person name="Naylor J."/>
            <person name="Negash T."/>
            <person name="Nguyen T."/>
            <person name="Nguyen N."/>
            <person name="Nicol R."/>
            <person name="Norbu C."/>
            <person name="Norbu N."/>
            <person name="Novod N."/>
            <person name="O'Neill B."/>
            <person name="Osman S."/>
            <person name="Markiewicz E."/>
            <person name="Oyono O.L."/>
            <person name="Patti C."/>
            <person name="Phunkhang P."/>
            <person name="Pierre F."/>
            <person name="Priest M."/>
            <person name="Raghuraman S."/>
            <person name="Rege F."/>
            <person name="Reyes R."/>
            <person name="Rise C."/>
            <person name="Rogov P."/>
            <person name="Ross K."/>
            <person name="Ryan E."/>
            <person name="Settipalli S."/>
            <person name="Shea T."/>
            <person name="Sherpa N."/>
            <person name="Shi L."/>
            <person name="Shih D."/>
            <person name="Sparrow T."/>
            <person name="Spaulding J."/>
            <person name="Stalker J."/>
            <person name="Stange-Thomann N."/>
            <person name="Stavropoulos S."/>
            <person name="Stone C."/>
            <person name="Strader C."/>
            <person name="Tesfaye S."/>
            <person name="Thomson T."/>
            <person name="Thoulutsang Y."/>
            <person name="Thoulutsang D."/>
            <person name="Topham K."/>
            <person name="Topping I."/>
            <person name="Tsamla T."/>
            <person name="Vassiliev H."/>
            <person name="Vo A."/>
            <person name="Wangchuk T."/>
            <person name="Wangdi T."/>
            <person name="Weiand M."/>
            <person name="Wilkinson J."/>
            <person name="Wilson A."/>
            <person name="Yadav S."/>
            <person name="Young G."/>
            <person name="Yu Q."/>
            <person name="Zembek L."/>
            <person name="Zhong D."/>
            <person name="Zimmer A."/>
            <person name="Zwirko Z."/>
            <person name="Jaffe D.B."/>
            <person name="Alvarez P."/>
            <person name="Brockman W."/>
            <person name="Butler J."/>
            <person name="Chin C."/>
            <person name="Gnerre S."/>
            <person name="Grabherr M."/>
            <person name="Kleber M."/>
            <person name="Mauceli E."/>
            <person name="MacCallum I."/>
        </authorList>
    </citation>
    <scope>NUCLEOTIDE SEQUENCE [LARGE SCALE GENOMIC DNA]</scope>
    <source>
        <strain evidence="9">Tucson 14024-0371.13</strain>
    </source>
</reference>
<evidence type="ECO:0000313" key="8">
    <source>
        <dbReference type="EMBL" id="KPU75548.1"/>
    </source>
</evidence>
<dbReference type="SUPFAM" id="SSF48452">
    <property type="entry name" value="TPR-like"/>
    <property type="match status" value="1"/>
</dbReference>
<dbReference type="PANTHER" id="PTHR13251">
    <property type="entry name" value="EPILEPSY HOLOPROSENCEPHALY CANDIDATE 1/TMEM1"/>
    <property type="match status" value="1"/>
</dbReference>
<gene>
    <name evidence="8" type="primary">Dana\GF11835</name>
    <name evidence="8" type="synonym">dana_GLEANR_1186</name>
    <name evidence="8" type="ORF">GF11835</name>
</gene>
<organism evidence="8 9">
    <name type="scientific">Drosophila ananassae</name>
    <name type="common">Fruit fly</name>
    <dbReference type="NCBI Taxonomy" id="7217"/>
    <lineage>
        <taxon>Eukaryota</taxon>
        <taxon>Metazoa</taxon>
        <taxon>Ecdysozoa</taxon>
        <taxon>Arthropoda</taxon>
        <taxon>Hexapoda</taxon>
        <taxon>Insecta</taxon>
        <taxon>Pterygota</taxon>
        <taxon>Neoptera</taxon>
        <taxon>Endopterygota</taxon>
        <taxon>Diptera</taxon>
        <taxon>Brachycera</taxon>
        <taxon>Muscomorpha</taxon>
        <taxon>Ephydroidea</taxon>
        <taxon>Drosophilidae</taxon>
        <taxon>Drosophila</taxon>
        <taxon>Sophophora</taxon>
    </lineage>
</organism>
<name>A0A0N8NZX6_DROAN</name>
<dbReference type="Pfam" id="PF23036">
    <property type="entry name" value="TRAPPC10_1st"/>
    <property type="match status" value="1"/>
</dbReference>
<dbReference type="InterPro" id="IPR056917">
    <property type="entry name" value="Ig_TRAPPC10"/>
</dbReference>
<dbReference type="InterPro" id="IPR022233">
    <property type="entry name" value="TRAPPC10/Trs130_C"/>
</dbReference>
<evidence type="ECO:0000259" key="4">
    <source>
        <dbReference type="Pfam" id="PF11817"/>
    </source>
</evidence>
<evidence type="ECO:0000256" key="1">
    <source>
        <dbReference type="ARBA" id="ARBA00004555"/>
    </source>
</evidence>
<dbReference type="InterPro" id="IPR011990">
    <property type="entry name" value="TPR-like_helical_dom_sf"/>
</dbReference>
<dbReference type="PANTHER" id="PTHR13251:SF3">
    <property type="entry name" value="TRAFFICKING PROTEIN PARTICLE COMPLEX SUBUNIT 10"/>
    <property type="match status" value="1"/>
</dbReference>
<evidence type="ECO:0000256" key="2">
    <source>
        <dbReference type="ARBA" id="ARBA00022448"/>
    </source>
</evidence>
<evidence type="ECO:0000259" key="7">
    <source>
        <dbReference type="Pfam" id="PF23604"/>
    </source>
</evidence>
<keyword evidence="9" id="KW-1185">Reference proteome</keyword>
<feature type="domain" description="TRAPPC10/Trs130 N-terminal" evidence="6">
    <location>
        <begin position="3"/>
        <end position="315"/>
    </location>
</feature>
<dbReference type="GO" id="GO:0034498">
    <property type="term" value="P:early endosome to Golgi transport"/>
    <property type="evidence" value="ECO:0007669"/>
    <property type="project" value="TreeGrafter"/>
</dbReference>
<dbReference type="InterPro" id="IPR056913">
    <property type="entry name" value="TRAPPC10/Trs130_N"/>
</dbReference>
<evidence type="ECO:0000259" key="5">
    <source>
        <dbReference type="Pfam" id="PF12584"/>
    </source>
</evidence>
<dbReference type="InterPro" id="IPR021773">
    <property type="entry name" value="TPC11"/>
</dbReference>
<comment type="subcellular location">
    <subcellularLocation>
        <location evidence="1">Golgi apparatus</location>
    </subcellularLocation>
</comment>
<dbReference type="GO" id="GO:1990071">
    <property type="term" value="C:TRAPPII protein complex"/>
    <property type="evidence" value="ECO:0007669"/>
    <property type="project" value="EnsemblMetazoa"/>
</dbReference>
<proteinExistence type="predicted"/>
<dbReference type="Pfam" id="PF11817">
    <property type="entry name" value="Foie-gras_1"/>
    <property type="match status" value="1"/>
</dbReference>
<evidence type="ECO:0000256" key="3">
    <source>
        <dbReference type="ARBA" id="ARBA00023034"/>
    </source>
</evidence>
<sequence length="1147" mass="130972">MQIKPIITYSGSCPLFRSLESQILNAIPLDTCEWRRTFQRPTKHVRLEAQTQQFNVSALERYKSGDWSILEHPILHIFVTECNDVDTYKATIKEEIDTWLKLLNSYGVTDWMILLVETLDMRKTKNFMPRTTVLDKIRLDFGSKNDDRCISVLNPAKFEQKSTESFRCLVQRIRFLMLTSYNRNIVKYEELIRSKREKRNHDGWDFRQYFFMQEDLALIFEKLELPTEALIQYDELDAMFSQFITHTGLNEKQQWLNYFRKPLDSFHGICLTRPDKFEMRAKIRDEGVSLLEFRNYLFERQAYLLLTCNDIPEIAKRLLNFLFSTLREVEFIKLECQEGALCCWEFVCALEVLQLCEQAMEPNEVTCFQHCAPIWNLAKDKLYELGKLCGLLPGCTPTSEQLHIVVQLSSGIGDAPPEQQQFLQATPQLRERSPNRKPKKSAAQQLKEALGSNQAFQKLYLELAELAISTYKHVARLRSARLVGLDLGKFYCALNEPHKAVGFFTDLLRELKAENWHSLSSQTLLELANCYRKMGDSLAYTKTCSSISCCVELETLVRTFYFDEFLKSLKTLKTTLSAQPSMENANFCVLEDHFRIEDIEVANQKPIIQDDFIVVQLKIDSHYPREIVAENIKLCYELQAAPLEAAMENVSLNATPSMAKMKDTTSRLKVSLQLAYKQDNRLHAASVSCDTPKTKQPVRRTSSTKRKLSPSVQADFSNFVQAENIALQPGVNFIELKAKATRVGSWTFKQLCVSMASLEFLSEQLPFAPPCFEISTKPASASLEFKTLTAGIVQPISLHVSGGSFIFPPDAKITLRCSKNLRIRQAQDTSNQDAYNDDATFESQLQVPLLQFKSFEDRSIPLEVLSDMPGRKVSKHHEHHISLTCPWSRSELSIPVDFQPAMEATCRLHTCGTQKFLQVIMKGLDAHLLLQQAKVKCDLPGVQLLDLNPTSQDPIEIYKSLTVTYLYEIQVEPLKTEHELAIVKVHFVVKYATVSQPDVFRNYGCAFDLVDYTTLFKLQAQLEPNELCRLRTVCNMNLKITKVHENPYTDLMYEVLNDQNLWAVCGRSADMGVVSMKDVDSHSISLDVMPLSTGFLPMPSIRLSKYTAGGKSKTDGHSKVHPFPPGQVYNSTKSMQIHVIASVAGDQ</sequence>
<dbReference type="InParanoid" id="A0A0N8NZX6"/>
<dbReference type="OrthoDB" id="10256906at2759"/>
<dbReference type="AlphaFoldDB" id="A0A0N8NZX6"/>
<feature type="domain" description="TRAPPC10 Ig-like" evidence="7">
    <location>
        <begin position="776"/>
        <end position="900"/>
    </location>
</feature>
<accession>A0A0N8NZX6</accession>
<dbReference type="GeneID" id="6494697"/>
<keyword evidence="3" id="KW-0333">Golgi apparatus</keyword>
<dbReference type="GO" id="GO:0006891">
    <property type="term" value="P:intra-Golgi vesicle-mediated transport"/>
    <property type="evidence" value="ECO:0007669"/>
    <property type="project" value="TreeGrafter"/>
</dbReference>
<dbReference type="Pfam" id="PF12584">
    <property type="entry name" value="TRAPPC10"/>
    <property type="match status" value="1"/>
</dbReference>
<feature type="domain" description="TRAPPC10/Trs130 C-terminal" evidence="5">
    <location>
        <begin position="978"/>
        <end position="1140"/>
    </location>
</feature>
<dbReference type="EMBL" id="CH902629">
    <property type="protein sequence ID" value="KPU75548.1"/>
    <property type="molecule type" value="Genomic_DNA"/>
</dbReference>
<keyword evidence="2" id="KW-0813">Transport</keyword>
<protein>
    <submittedName>
        <fullName evidence="8">Uncharacterized protein, isoform B</fullName>
    </submittedName>
</protein>
<dbReference type="STRING" id="7217.A0A0N8NZX6"/>
<evidence type="ECO:0000259" key="6">
    <source>
        <dbReference type="Pfam" id="PF23036"/>
    </source>
</evidence>
<dbReference type="FunCoup" id="A0A0N8NZX6">
    <property type="interactions" value="1160"/>
</dbReference>
<dbReference type="Proteomes" id="UP000007801">
    <property type="component" value="Unassembled WGS sequence"/>
</dbReference>
<dbReference type="GO" id="GO:0005829">
    <property type="term" value="C:cytosol"/>
    <property type="evidence" value="ECO:0007669"/>
    <property type="project" value="GOC"/>
</dbReference>